<dbReference type="Pfam" id="PF19883">
    <property type="entry name" value="DUF6356"/>
    <property type="match status" value="1"/>
</dbReference>
<gene>
    <name evidence="2" type="ORF">METZ01_LOCUS98610</name>
</gene>
<reference evidence="2" key="1">
    <citation type="submission" date="2018-05" db="EMBL/GenBank/DDBJ databases">
        <authorList>
            <person name="Lanie J.A."/>
            <person name="Ng W.-L."/>
            <person name="Kazmierczak K.M."/>
            <person name="Andrzejewski T.M."/>
            <person name="Davidsen T.M."/>
            <person name="Wayne K.J."/>
            <person name="Tettelin H."/>
            <person name="Glass J.I."/>
            <person name="Rusch D."/>
            <person name="Podicherti R."/>
            <person name="Tsui H.-C.T."/>
            <person name="Winkler M.E."/>
        </authorList>
    </citation>
    <scope>NUCLEOTIDE SEQUENCE</scope>
</reference>
<evidence type="ECO:0008006" key="3">
    <source>
        <dbReference type="Google" id="ProtNLM"/>
    </source>
</evidence>
<keyword evidence="1" id="KW-0472">Membrane</keyword>
<feature type="non-terminal residue" evidence="2">
    <location>
        <position position="69"/>
    </location>
</feature>
<dbReference type="AlphaFoldDB" id="A0A381VZN6"/>
<feature type="transmembrane region" description="Helical" evidence="1">
    <location>
        <begin position="26"/>
        <end position="47"/>
    </location>
</feature>
<proteinExistence type="predicted"/>
<dbReference type="InterPro" id="IPR045936">
    <property type="entry name" value="DUF6356"/>
</dbReference>
<keyword evidence="1" id="KW-0812">Transmembrane</keyword>
<dbReference type="EMBL" id="UINC01010268">
    <property type="protein sequence ID" value="SVA45756.1"/>
    <property type="molecule type" value="Genomic_DNA"/>
</dbReference>
<sequence>MANIFNQHPNEVGETYLQHLWAAWKYSFTFLFLFVAAFIHSIFPFFFKGTSSAKVMAMAEHMKARKEKK</sequence>
<organism evidence="2">
    <name type="scientific">marine metagenome</name>
    <dbReference type="NCBI Taxonomy" id="408172"/>
    <lineage>
        <taxon>unclassified sequences</taxon>
        <taxon>metagenomes</taxon>
        <taxon>ecological metagenomes</taxon>
    </lineage>
</organism>
<evidence type="ECO:0000313" key="2">
    <source>
        <dbReference type="EMBL" id="SVA45756.1"/>
    </source>
</evidence>
<protein>
    <recommendedName>
        <fullName evidence="3">Capsule biosynthesis protein</fullName>
    </recommendedName>
</protein>
<keyword evidence="1" id="KW-1133">Transmembrane helix</keyword>
<name>A0A381VZN6_9ZZZZ</name>
<accession>A0A381VZN6</accession>
<evidence type="ECO:0000256" key="1">
    <source>
        <dbReference type="SAM" id="Phobius"/>
    </source>
</evidence>